<comment type="caution">
    <text evidence="1">The sequence shown here is derived from an EMBL/GenBank/DDBJ whole genome shotgun (WGS) entry which is preliminary data.</text>
</comment>
<dbReference type="EMBL" id="CAJRAY010000091">
    <property type="protein sequence ID" value="CAG5092229.1"/>
    <property type="molecule type" value="Genomic_DNA"/>
</dbReference>
<dbReference type="Proteomes" id="UP000681526">
    <property type="component" value="Unassembled WGS sequence"/>
</dbReference>
<organism evidence="1 2">
    <name type="scientific">Thermobacillus xylanilyticus</name>
    <dbReference type="NCBI Taxonomy" id="76633"/>
    <lineage>
        <taxon>Bacteria</taxon>
        <taxon>Bacillati</taxon>
        <taxon>Bacillota</taxon>
        <taxon>Bacilli</taxon>
        <taxon>Bacillales</taxon>
        <taxon>Paenibacillaceae</taxon>
        <taxon>Thermobacillus</taxon>
    </lineage>
</organism>
<proteinExistence type="predicted"/>
<keyword evidence="2" id="KW-1185">Reference proteome</keyword>
<gene>
    <name evidence="1" type="primary">txxe 3268</name>
    <name evidence="1" type="ORF">TXXE_17880</name>
</gene>
<sequence length="93" mass="10193">MYDASPEYPFIIARIGKGAASSSVELVAEEDVIIIGLSDIELERNKEAVCSDPETLSGMVWHLAAHPDYRRRGVASASWLIAHRFAEKATSCD</sequence>
<evidence type="ECO:0000313" key="1">
    <source>
        <dbReference type="EMBL" id="CAG5092229.1"/>
    </source>
</evidence>
<dbReference type="SUPFAM" id="SSF55729">
    <property type="entry name" value="Acyl-CoA N-acyltransferases (Nat)"/>
    <property type="match status" value="1"/>
</dbReference>
<accession>A0ABM8V8E3</accession>
<dbReference type="CDD" id="cd04301">
    <property type="entry name" value="NAT_SF"/>
    <property type="match status" value="1"/>
</dbReference>
<dbReference type="Gene3D" id="3.40.630.30">
    <property type="match status" value="1"/>
</dbReference>
<dbReference type="InterPro" id="IPR016181">
    <property type="entry name" value="Acyl_CoA_acyltransferase"/>
</dbReference>
<name>A0ABM8V8E3_THEXY</name>
<reference evidence="1 2" key="1">
    <citation type="submission" date="2021-04" db="EMBL/GenBank/DDBJ databases">
        <authorList>
            <person name="Rakotoarivonina H."/>
        </authorList>
    </citation>
    <scope>NUCLEOTIDE SEQUENCE [LARGE SCALE GENOMIC DNA]</scope>
    <source>
        <strain evidence="1 2">XE</strain>
    </source>
</reference>
<evidence type="ECO:0000313" key="2">
    <source>
        <dbReference type="Proteomes" id="UP000681526"/>
    </source>
</evidence>
<protein>
    <submittedName>
        <fullName evidence="1">Acetyltransferase, GNAT family</fullName>
    </submittedName>
</protein>